<dbReference type="AlphaFoldDB" id="A0A6J1GAR0"/>
<protein>
    <submittedName>
        <fullName evidence="2">Uncharacterized protein LOC111452314</fullName>
    </submittedName>
</protein>
<dbReference type="Proteomes" id="UP000504609">
    <property type="component" value="Unplaced"/>
</dbReference>
<name>A0A6J1GAR0_CUCMO</name>
<reference evidence="2" key="1">
    <citation type="submission" date="2025-08" db="UniProtKB">
        <authorList>
            <consortium name="RefSeq"/>
        </authorList>
    </citation>
    <scope>IDENTIFICATION</scope>
    <source>
        <tissue evidence="2">Young leaves</tissue>
    </source>
</reference>
<sequence length="122" mass="13750">MPQSSEQEEGQQAGAGLRWATRQGIQFRRRRMAVARLGGKRSGRLVAWGRRLRKIRLRWVKLKCIAMVKKVKKYCASLMKDMMEAGAYGDSYQHRLLLETSFAIPILGVSFSTHSTHAAASA</sequence>
<proteinExistence type="predicted"/>
<accession>A0A6J1GAR0</accession>
<evidence type="ECO:0000313" key="2">
    <source>
        <dbReference type="RefSeq" id="XP_022948735.1"/>
    </source>
</evidence>
<dbReference type="PANTHER" id="PTHR34788">
    <property type="entry name" value="F15I1.22"/>
    <property type="match status" value="1"/>
</dbReference>
<dbReference type="PANTHER" id="PTHR34788:SF4">
    <property type="entry name" value="F15I1.22"/>
    <property type="match status" value="1"/>
</dbReference>
<dbReference type="GeneID" id="111452314"/>
<dbReference type="KEGG" id="cmos:111452314"/>
<evidence type="ECO:0000313" key="1">
    <source>
        <dbReference type="Proteomes" id="UP000504609"/>
    </source>
</evidence>
<organism evidence="1 2">
    <name type="scientific">Cucurbita moschata</name>
    <name type="common">Winter crookneck squash</name>
    <name type="synonym">Cucurbita pepo var. moschata</name>
    <dbReference type="NCBI Taxonomy" id="3662"/>
    <lineage>
        <taxon>Eukaryota</taxon>
        <taxon>Viridiplantae</taxon>
        <taxon>Streptophyta</taxon>
        <taxon>Embryophyta</taxon>
        <taxon>Tracheophyta</taxon>
        <taxon>Spermatophyta</taxon>
        <taxon>Magnoliopsida</taxon>
        <taxon>eudicotyledons</taxon>
        <taxon>Gunneridae</taxon>
        <taxon>Pentapetalae</taxon>
        <taxon>rosids</taxon>
        <taxon>fabids</taxon>
        <taxon>Cucurbitales</taxon>
        <taxon>Cucurbitaceae</taxon>
        <taxon>Cucurbiteae</taxon>
        <taxon>Cucurbita</taxon>
    </lineage>
</organism>
<gene>
    <name evidence="2" type="primary">LOC111452314</name>
</gene>
<keyword evidence="1" id="KW-1185">Reference proteome</keyword>
<dbReference type="RefSeq" id="XP_022948735.1">
    <property type="nucleotide sequence ID" value="XM_023092967.1"/>
</dbReference>